<feature type="region of interest" description="Disordered" evidence="1">
    <location>
        <begin position="550"/>
        <end position="602"/>
    </location>
</feature>
<keyword evidence="4" id="KW-1185">Reference proteome</keyword>
<keyword evidence="2" id="KW-0732">Signal</keyword>
<evidence type="ECO:0000313" key="3">
    <source>
        <dbReference type="EMBL" id="WIA08767.1"/>
    </source>
</evidence>
<dbReference type="Proteomes" id="UP001244341">
    <property type="component" value="Chromosome 1b"/>
</dbReference>
<evidence type="ECO:0000256" key="1">
    <source>
        <dbReference type="SAM" id="MobiDB-lite"/>
    </source>
</evidence>
<dbReference type="PANTHER" id="PTHR35476">
    <property type="entry name" value="MUCIN-LIKE PROTEIN"/>
    <property type="match status" value="1"/>
</dbReference>
<dbReference type="PANTHER" id="PTHR35476:SF3">
    <property type="entry name" value="SMALL RIBOSOMAL SUBUNIT PROTEIN MS75"/>
    <property type="match status" value="1"/>
</dbReference>
<feature type="signal peptide" evidence="2">
    <location>
        <begin position="1"/>
        <end position="16"/>
    </location>
</feature>
<reference evidence="3 4" key="1">
    <citation type="submission" date="2023-05" db="EMBL/GenBank/DDBJ databases">
        <title>A 100% complete, gapless, phased diploid assembly of the Scenedesmus obliquus UTEX 3031 genome.</title>
        <authorList>
            <person name="Biondi T.C."/>
            <person name="Hanschen E.R."/>
            <person name="Kwon T."/>
            <person name="Eng W."/>
            <person name="Kruse C.P.S."/>
            <person name="Koehler S.I."/>
            <person name="Kunde Y."/>
            <person name="Gleasner C.D."/>
            <person name="You Mak K.T."/>
            <person name="Polle J."/>
            <person name="Hovde B.T."/>
            <person name="Starkenburg S.R."/>
        </authorList>
    </citation>
    <scope>NUCLEOTIDE SEQUENCE [LARGE SCALE GENOMIC DNA]</scope>
    <source>
        <strain evidence="3 4">DOE0152z</strain>
    </source>
</reference>
<dbReference type="InterPro" id="IPR052851">
    <property type="entry name" value="GCD1_mitochondrial"/>
</dbReference>
<dbReference type="EMBL" id="CP126208">
    <property type="protein sequence ID" value="WIA08767.1"/>
    <property type="molecule type" value="Genomic_DNA"/>
</dbReference>
<evidence type="ECO:0000313" key="4">
    <source>
        <dbReference type="Proteomes" id="UP001244341"/>
    </source>
</evidence>
<sequence length="638" mass="70354">MRSVASVLRLPGSVLALSRWGQACGGLAAHSRQLSSDSSDEDLPVPAELYLSGFDAAEEGAPVAVHQLIGDPRTGVADDTTTSPWGADVSMEWVWSHPASGVDWFRYSMAGPDQLPHMYMDARLSDHSKNLMYLLRCKDPQRWTIPELADKFRIRRQRVMAILALKEMQAHRLEQGQDMKGPLQPYVFRVPLQDFQGTDLRAALAGSSSDAKAEDAAASLTAAAAAAPGLWPGQVPPVVDVWGYEEVPRQQLAALQKQLPPLQQLLSQLQAACADLGSSSSSSSSSSAAGVDAADMLALQNAAQVYSGLVWEYDKVLGEQAAAATGAADGEAPPLPPQSQRRLMRTLRALDGNALEKLLLWESYLREEGWEGRSNPRARRLLRRVHAAIKALDAQAAEQGLPTPFAEYPDLPADVPAYMRVDKDMATAHLDAEVVGRQFHRGSGDRHYVRLQSYPSFEGYSLEEFDSIQEGELSTISRLAAEREDNMMWKEFRERLLRNIGLTAPDLYQHLNKARPPRPRRGWSYVVHPMGGASRALIKQQLREQKVQQWLPDDDVAGSSGRGRPGDLGLALDPARDGAPAEPYVAVPGPKERKMPGWKRLPAKPKVRGLNEEEEMVVGYSRAKPRRRWYASTRGMVR</sequence>
<organism evidence="3 4">
    <name type="scientific">Tetradesmus obliquus</name>
    <name type="common">Green alga</name>
    <name type="synonym">Acutodesmus obliquus</name>
    <dbReference type="NCBI Taxonomy" id="3088"/>
    <lineage>
        <taxon>Eukaryota</taxon>
        <taxon>Viridiplantae</taxon>
        <taxon>Chlorophyta</taxon>
        <taxon>core chlorophytes</taxon>
        <taxon>Chlorophyceae</taxon>
        <taxon>CS clade</taxon>
        <taxon>Sphaeropleales</taxon>
        <taxon>Scenedesmaceae</taxon>
        <taxon>Tetradesmus</taxon>
    </lineage>
</organism>
<feature type="chain" id="PRO_5047391716" evidence="2">
    <location>
        <begin position="17"/>
        <end position="638"/>
    </location>
</feature>
<protein>
    <submittedName>
        <fullName evidence="3">Uncharacterized protein</fullName>
    </submittedName>
</protein>
<name>A0ABY8TI55_TETOB</name>
<accession>A0ABY8TI55</accession>
<gene>
    <name evidence="3" type="ORF">OEZ85_008190</name>
</gene>
<proteinExistence type="predicted"/>
<evidence type="ECO:0000256" key="2">
    <source>
        <dbReference type="SAM" id="SignalP"/>
    </source>
</evidence>